<dbReference type="PANTHER" id="PTHR37813">
    <property type="entry name" value="FELS-2 PROPHAGE PROTEIN"/>
    <property type="match status" value="1"/>
</dbReference>
<proteinExistence type="predicted"/>
<feature type="transmembrane region" description="Helical" evidence="3">
    <location>
        <begin position="654"/>
        <end position="679"/>
    </location>
</feature>
<evidence type="ECO:0000259" key="4">
    <source>
        <dbReference type="Pfam" id="PF10145"/>
    </source>
</evidence>
<evidence type="ECO:0000313" key="6">
    <source>
        <dbReference type="Proteomes" id="UP000225910"/>
    </source>
</evidence>
<dbReference type="EMBL" id="NVCU01000200">
    <property type="protein sequence ID" value="PFT87239.1"/>
    <property type="molecule type" value="Genomic_DNA"/>
</dbReference>
<keyword evidence="3" id="KW-0812">Transmembrane</keyword>
<dbReference type="Proteomes" id="UP000225910">
    <property type="component" value="Unassembled WGS sequence"/>
</dbReference>
<dbReference type="Pfam" id="PF10145">
    <property type="entry name" value="PhageMin_Tail"/>
    <property type="match status" value="1"/>
</dbReference>
<evidence type="ECO:0000313" key="5">
    <source>
        <dbReference type="EMBL" id="PFT87239.1"/>
    </source>
</evidence>
<protein>
    <submittedName>
        <fullName evidence="5">Phage tail tape measure protein</fullName>
    </submittedName>
</protein>
<comment type="caution">
    <text evidence="5">The sequence shown here is derived from an EMBL/GenBank/DDBJ whole genome shotgun (WGS) entry which is preliminary data.</text>
</comment>
<dbReference type="Gene3D" id="1.20.120.20">
    <property type="entry name" value="Apolipoprotein"/>
    <property type="match status" value="1"/>
</dbReference>
<feature type="coiled-coil region" evidence="2">
    <location>
        <begin position="51"/>
        <end position="230"/>
    </location>
</feature>
<name>A0A9X7AXL6_BACTU</name>
<gene>
    <name evidence="5" type="ORF">COK81_20885</name>
</gene>
<feature type="coiled-coil region" evidence="2">
    <location>
        <begin position="836"/>
        <end position="880"/>
    </location>
</feature>
<dbReference type="RefSeq" id="WP_098679427.1">
    <property type="nucleotide sequence ID" value="NZ_NVCU01000200.1"/>
</dbReference>
<feature type="domain" description="Phage tail tape measure protein" evidence="4">
    <location>
        <begin position="300"/>
        <end position="563"/>
    </location>
</feature>
<keyword evidence="3" id="KW-0472">Membrane</keyword>
<accession>A0A9X7AXL6</accession>
<evidence type="ECO:0000256" key="2">
    <source>
        <dbReference type="SAM" id="Coils"/>
    </source>
</evidence>
<dbReference type="SUPFAM" id="SSF58113">
    <property type="entry name" value="Apolipoprotein A-I"/>
    <property type="match status" value="1"/>
</dbReference>
<keyword evidence="3" id="KW-1133">Transmembrane helix</keyword>
<keyword evidence="1" id="KW-1188">Viral release from host cell</keyword>
<sequence>MANEMNNLVVRLSLDNVNFRQGIANSGRAVRTLQNELKSVSTGMGGFANASQQTQAKMNTLSRLIEAQKEKVRALRQAYDQNKATLGENDAATQRYASQVNKAVADLNRFENELKQVNRQAEQKGMDQLNNALKALQAEFQSVTTGMGGFSHATEQTRAKVDVLSRMVDKQKEKIRELQQAYNRAKTEEGEASQSAQRYAEQIHRATGELNRFENELRQSNHELEQQGNRLLNFGNRMETLGNHLQNAGMQIGMVFGGMTYAIGRGLKSAVEESMNFEQQMANIKAVSGATGQEMNKLSELAVKYGEDTKYSSVEAGKGIEELIKAGVSLTDIINGGLEGALNLAAAGELELGEAAEIASTALNAFKKDGLSVTDAANLLAGAANASATDVHELKYGLSASAAVAAGAGMTFKDTATALAVFAQNGLKGSDAGTSLKTMLMRLNPSTKEAYNKMADLGLITYNAQAGFDFLVKNGVTPASRSVGDIEVALEKYVMQTEGVTKWNDKCDTTFRELATSSAFLSSKFYDQQGKIQSLEHISGILKESMKDLTDQQRSMALETLFGSDAVRGATILFNEGSQGVNKMYTEMSKVTALETANTKMNTLKGRMEQLSGAFDTMKKTIGDALAPVVSAFVAGLQKLVDGFNSLPGPVQKAIAITGGIVLALTAVATAIGIVLATFGMIASGIGSLSLALASVGGIAGVAAGAVGFLGSAIGLLLGPVGLVAAALIGTGVVAYKAYQKATEDSIASVDRFATNTEGKVSSSTKKVLGEYFKLSDGIRQKLTEMRLNHEVITEEQSQKLIGQYDKLGNTIIEKTNARQQKEVEGLKKFFADSYVLTAEEENKRMEQMNQHYEQEKLKTQEKENKIKEIIQTVANEKRELTTSERISLQALQDEMDRTAIQHMSNNQMEQKVIYENMRVQASEITARQAAEVVENSAKARDKVIEDAKKTRDDKIAYAIRLRDESGTLNKEEADAAIAEANRQYNSTVSTARDKHKEIVSEAKSQAGEHANQVDWETGQIKSKYQVMKDDVVQKMKETWSGITKWWEETKTSASNTVDDIKNTVSRKFEEQKKAVTDKMREIKSDIEDKWNTVEKFFSTINLRSIGKSIIEGLEKGLDDATGGLYSKAKSIAGEIKKTISGALEINSPSKVMIPVGSAVPEGVGVGMDKGKRFALDAAKNVVGTVKKQMSNMPSVFDFGFQTSHYSIPHSILGDFNGYTQPQSPYNNTSTARTMFSDRSGREQELNVTVNMTNVLDGKELANGSYAYTTKLQDRDQKRRAEF</sequence>
<organism evidence="5 6">
    <name type="scientific">Bacillus thuringiensis</name>
    <dbReference type="NCBI Taxonomy" id="1428"/>
    <lineage>
        <taxon>Bacteria</taxon>
        <taxon>Bacillati</taxon>
        <taxon>Bacillota</taxon>
        <taxon>Bacilli</taxon>
        <taxon>Bacillales</taxon>
        <taxon>Bacillaceae</taxon>
        <taxon>Bacillus</taxon>
        <taxon>Bacillus cereus group</taxon>
    </lineage>
</organism>
<keyword evidence="2" id="KW-0175">Coiled coil</keyword>
<dbReference type="NCBIfam" id="TIGR01760">
    <property type="entry name" value="tape_meas_TP901"/>
    <property type="match status" value="2"/>
</dbReference>
<feature type="transmembrane region" description="Helical" evidence="3">
    <location>
        <begin position="691"/>
        <end position="710"/>
    </location>
</feature>
<evidence type="ECO:0000256" key="1">
    <source>
        <dbReference type="ARBA" id="ARBA00022612"/>
    </source>
</evidence>
<feature type="transmembrane region" description="Helical" evidence="3">
    <location>
        <begin position="716"/>
        <end position="736"/>
    </location>
</feature>
<dbReference type="InterPro" id="IPR010090">
    <property type="entry name" value="Phage_tape_meas"/>
</dbReference>
<dbReference type="PANTHER" id="PTHR37813:SF1">
    <property type="entry name" value="FELS-2 PROPHAGE PROTEIN"/>
    <property type="match status" value="1"/>
</dbReference>
<reference evidence="5 6" key="1">
    <citation type="submission" date="2017-09" db="EMBL/GenBank/DDBJ databases">
        <title>Large-scale bioinformatics analysis of Bacillus genomes uncovers conserved roles of natural products in bacterial physiology.</title>
        <authorList>
            <consortium name="Agbiome Team Llc"/>
            <person name="Bleich R.M."/>
            <person name="Grubbs K.J."/>
            <person name="Santa Maria K.C."/>
            <person name="Allen S.E."/>
            <person name="Farag S."/>
            <person name="Shank E.A."/>
            <person name="Bowers A."/>
        </authorList>
    </citation>
    <scope>NUCLEOTIDE SEQUENCE [LARGE SCALE GENOMIC DNA]</scope>
    <source>
        <strain evidence="5 6">AFS064137</strain>
    </source>
</reference>
<evidence type="ECO:0000256" key="3">
    <source>
        <dbReference type="SAM" id="Phobius"/>
    </source>
</evidence>
<dbReference type="SUPFAM" id="SSF57997">
    <property type="entry name" value="Tropomyosin"/>
    <property type="match status" value="1"/>
</dbReference>